<evidence type="ECO:0000313" key="1">
    <source>
        <dbReference type="EMBL" id="ABV36810.1"/>
    </source>
</evidence>
<dbReference type="SUPFAM" id="SSF110296">
    <property type="entry name" value="Oligoxyloglucan reducing end-specific cellobiohydrolase"/>
    <property type="match status" value="1"/>
</dbReference>
<reference evidence="1 2" key="1">
    <citation type="submission" date="2007-08" db="EMBL/GenBank/DDBJ databases">
        <title>Complete sequence of Shewanella sediminis HAW-EB3.</title>
        <authorList>
            <consortium name="US DOE Joint Genome Institute"/>
            <person name="Copeland A."/>
            <person name="Lucas S."/>
            <person name="Lapidus A."/>
            <person name="Barry K."/>
            <person name="Glavina del Rio T."/>
            <person name="Dalin E."/>
            <person name="Tice H."/>
            <person name="Pitluck S."/>
            <person name="Chertkov O."/>
            <person name="Brettin T."/>
            <person name="Bruce D."/>
            <person name="Detter J.C."/>
            <person name="Han C."/>
            <person name="Schmutz J."/>
            <person name="Larimer F."/>
            <person name="Land M."/>
            <person name="Hauser L."/>
            <person name="Kyrpides N."/>
            <person name="Kim E."/>
            <person name="Zhao J.-S."/>
            <person name="Richardson P."/>
        </authorList>
    </citation>
    <scope>NUCLEOTIDE SEQUENCE [LARGE SCALE GENOMIC DNA]</scope>
    <source>
        <strain evidence="1 2">HAW-EB3</strain>
    </source>
</reference>
<name>A8FVD7_SHESH</name>
<dbReference type="OrthoDB" id="6263650at2"/>
<dbReference type="eggNOG" id="ENOG5031P5X">
    <property type="taxonomic scope" value="Bacteria"/>
</dbReference>
<dbReference type="KEGG" id="sse:Ssed_2201"/>
<organism evidence="1 2">
    <name type="scientific">Shewanella sediminis (strain HAW-EB3)</name>
    <dbReference type="NCBI Taxonomy" id="425104"/>
    <lineage>
        <taxon>Bacteria</taxon>
        <taxon>Pseudomonadati</taxon>
        <taxon>Pseudomonadota</taxon>
        <taxon>Gammaproteobacteria</taxon>
        <taxon>Alteromonadales</taxon>
        <taxon>Shewanellaceae</taxon>
        <taxon>Shewanella</taxon>
    </lineage>
</organism>
<dbReference type="STRING" id="425104.Ssed_2201"/>
<evidence type="ECO:0000313" key="2">
    <source>
        <dbReference type="Proteomes" id="UP000002015"/>
    </source>
</evidence>
<keyword evidence="2" id="KW-1185">Reference proteome</keyword>
<protein>
    <submittedName>
        <fullName evidence="1">Uncharacterized protein</fullName>
    </submittedName>
</protein>
<gene>
    <name evidence="1" type="ordered locus">Ssed_2201</name>
</gene>
<dbReference type="RefSeq" id="WP_012142545.1">
    <property type="nucleotide sequence ID" value="NC_009831.1"/>
</dbReference>
<dbReference type="Proteomes" id="UP000002015">
    <property type="component" value="Chromosome"/>
</dbReference>
<sequence>MIINTSIKSGFVNMGKEGSYFSLVSASGIVNVELRLKGSTVIDSKMWVGMSLPQAMPFDEIIITSDLDQPIELWAGKVSMSQSRYSNSAAKAIRTEQVKVEGEAQINGSDLTRTATRLRTNKDVFLGGAGVDGSGWKLKAGVTEEIPLAGVLMAYKRPAFLDASQTTFKDSQVGGFNEGVATSFWRWESDDGAVRLAHDYNGAHPMRIWTVGDPVWRDHVTAGLWSGVNWNTMDLIDLNAERGELWAVGLDSNRVGYYVSTDHGLTFKLVKLISHNMGFLPAGMGEKTTRSGSFLTTNAGAYHAVINMDTLVSFYSQKGTLNYRRVMFTDELNGYRGAPNGNDKLQRTYDGGKNWVEVGIKPQGWGMTQYAINQSGNFFIAKRSAGMVISYDFLETYETYNTSFTSGAEDSQIVFLNDSMALMACTDLKIILVYKDSSGNTAFEVVADLATHGAVEGGTYRELRVAENGVLIVGYGDDIYRFNVAIIGDLAPATVEVMELLS</sequence>
<dbReference type="AlphaFoldDB" id="A8FVD7"/>
<accession>A8FVD7</accession>
<proteinExistence type="predicted"/>
<dbReference type="EMBL" id="CP000821">
    <property type="protein sequence ID" value="ABV36810.1"/>
    <property type="molecule type" value="Genomic_DNA"/>
</dbReference>
<dbReference type="HOGENOM" id="CLU_527739_0_0_6"/>